<evidence type="ECO:0000259" key="1">
    <source>
        <dbReference type="Pfam" id="PF14355"/>
    </source>
</evidence>
<dbReference type="RefSeq" id="WP_210535589.1">
    <property type="nucleotide sequence ID" value="NZ_JAGKTC010000001.1"/>
</dbReference>
<dbReference type="Proteomes" id="UP000673447">
    <property type="component" value="Unassembled WGS sequence"/>
</dbReference>
<name>A0A941ATI1_9GAMM</name>
<protein>
    <submittedName>
        <fullName evidence="2">Abortive infection family protein</fullName>
    </submittedName>
</protein>
<organism evidence="2 3">
    <name type="scientific">Pseudoxanthomonas helianthi</name>
    <dbReference type="NCBI Taxonomy" id="1453541"/>
    <lineage>
        <taxon>Bacteria</taxon>
        <taxon>Pseudomonadati</taxon>
        <taxon>Pseudomonadota</taxon>
        <taxon>Gammaproteobacteria</taxon>
        <taxon>Lysobacterales</taxon>
        <taxon>Lysobacteraceae</taxon>
        <taxon>Pseudoxanthomonas</taxon>
    </lineage>
</organism>
<feature type="domain" description="Abortive infection protein-like C-terminal" evidence="1">
    <location>
        <begin position="190"/>
        <end position="263"/>
    </location>
</feature>
<dbReference type="InterPro" id="IPR026001">
    <property type="entry name" value="Abi-like_C"/>
</dbReference>
<dbReference type="AlphaFoldDB" id="A0A941ATI1"/>
<evidence type="ECO:0000313" key="3">
    <source>
        <dbReference type="Proteomes" id="UP000673447"/>
    </source>
</evidence>
<evidence type="ECO:0000313" key="2">
    <source>
        <dbReference type="EMBL" id="MBP3983762.1"/>
    </source>
</evidence>
<reference evidence="2" key="2">
    <citation type="submission" date="2021-03" db="EMBL/GenBank/DDBJ databases">
        <authorList>
            <person name="Cao W."/>
        </authorList>
    </citation>
    <scope>NUCLEOTIDE SEQUENCE</scope>
    <source>
        <strain evidence="2">110414</strain>
    </source>
</reference>
<proteinExistence type="predicted"/>
<dbReference type="Pfam" id="PF14355">
    <property type="entry name" value="Abi_C"/>
    <property type="match status" value="1"/>
</dbReference>
<sequence length="269" mass="28455">MGQLVISETVITALSRLVDDGQAEVKREPTHSAIEFQIDKARLSAGDPSKTGQVVGKAKRVRGVLSWGMENAPLNASQFAEALLAVVRGSGGFRETSPNYAGREAIIDAIAAFRSEGYELSTDGELRPLLLDSLSGKPLTEALNAYVRRARAGALDAALVTGTGKDLLEATAKHVLMTKFGTEPTITNFPTLLAQAFIALGLCIEKSAARSPQERVDAALYELACGVNALRNAQGIGHGRPFPSTVSPDEARIAVESMGAVADRLLTQL</sequence>
<accession>A0A941ATI1</accession>
<gene>
    <name evidence="2" type="ORF">J5837_04915</name>
</gene>
<keyword evidence="3" id="KW-1185">Reference proteome</keyword>
<dbReference type="EMBL" id="JAGKTC010000001">
    <property type="protein sequence ID" value="MBP3983762.1"/>
    <property type="molecule type" value="Genomic_DNA"/>
</dbReference>
<comment type="caution">
    <text evidence="2">The sequence shown here is derived from an EMBL/GenBank/DDBJ whole genome shotgun (WGS) entry which is preliminary data.</text>
</comment>
<reference evidence="2" key="1">
    <citation type="journal article" date="2016" name="Int. J. Syst. Evol. Microbiol.">
        <title>Pseudoxanthomonas helianthi sp. nov., isolated from roots of Jerusalem artichoke (Helianthus tuberosus).</title>
        <authorList>
            <person name="Kittiwongwattana C."/>
            <person name="Thawai C."/>
        </authorList>
    </citation>
    <scope>NUCLEOTIDE SEQUENCE</scope>
    <source>
        <strain evidence="2">110414</strain>
    </source>
</reference>